<protein>
    <submittedName>
        <fullName evidence="5">Unannotated protein</fullName>
    </submittedName>
</protein>
<sequence>MSERAPALVRPAEPDDAAEIARVSRLARTEAMPWLPDLHSPDDDLRFFRATVDRESTWVALVGHEVVGFVCVDGEQVDHLYVAPDHQGHGIGTELLSVAKGLGTQRLRLWAFQRNEPARAFYAHHGFGEVELTDGDGNEEREPDVCLEWTRD</sequence>
<gene>
    <name evidence="5" type="ORF">UFOPK3992_01674</name>
</gene>
<dbReference type="PROSITE" id="PS51186">
    <property type="entry name" value="GNAT"/>
    <property type="match status" value="1"/>
</dbReference>
<proteinExistence type="predicted"/>
<dbReference type="InterPro" id="IPR016181">
    <property type="entry name" value="Acyl_CoA_acyltransferase"/>
</dbReference>
<dbReference type="InterPro" id="IPR050832">
    <property type="entry name" value="Bact_Acetyltransf"/>
</dbReference>
<dbReference type="GO" id="GO:0016747">
    <property type="term" value="F:acyltransferase activity, transferring groups other than amino-acyl groups"/>
    <property type="evidence" value="ECO:0007669"/>
    <property type="project" value="InterPro"/>
</dbReference>
<evidence type="ECO:0000256" key="1">
    <source>
        <dbReference type="ARBA" id="ARBA00022679"/>
    </source>
</evidence>
<evidence type="ECO:0000259" key="4">
    <source>
        <dbReference type="PROSITE" id="PS51186"/>
    </source>
</evidence>
<feature type="compositionally biased region" description="Basic and acidic residues" evidence="3">
    <location>
        <begin position="138"/>
        <end position="152"/>
    </location>
</feature>
<dbReference type="Gene3D" id="3.40.630.30">
    <property type="match status" value="1"/>
</dbReference>
<evidence type="ECO:0000313" key="5">
    <source>
        <dbReference type="EMBL" id="CAB5020361.1"/>
    </source>
</evidence>
<dbReference type="Pfam" id="PF13508">
    <property type="entry name" value="Acetyltransf_7"/>
    <property type="match status" value="1"/>
</dbReference>
<name>A0A6J7QTZ8_9ZZZZ</name>
<evidence type="ECO:0000256" key="2">
    <source>
        <dbReference type="ARBA" id="ARBA00023315"/>
    </source>
</evidence>
<organism evidence="5">
    <name type="scientific">freshwater metagenome</name>
    <dbReference type="NCBI Taxonomy" id="449393"/>
    <lineage>
        <taxon>unclassified sequences</taxon>
        <taxon>metagenomes</taxon>
        <taxon>ecological metagenomes</taxon>
    </lineage>
</organism>
<dbReference type="SUPFAM" id="SSF55729">
    <property type="entry name" value="Acyl-CoA N-acyltransferases (Nat)"/>
    <property type="match status" value="1"/>
</dbReference>
<feature type="domain" description="N-acetyltransferase" evidence="4">
    <location>
        <begin position="7"/>
        <end position="152"/>
    </location>
</feature>
<dbReference type="EMBL" id="CAFBOZ010000279">
    <property type="protein sequence ID" value="CAB5020361.1"/>
    <property type="molecule type" value="Genomic_DNA"/>
</dbReference>
<feature type="region of interest" description="Disordered" evidence="3">
    <location>
        <begin position="133"/>
        <end position="152"/>
    </location>
</feature>
<accession>A0A6J7QTZ8</accession>
<reference evidence="5" key="1">
    <citation type="submission" date="2020-05" db="EMBL/GenBank/DDBJ databases">
        <authorList>
            <person name="Chiriac C."/>
            <person name="Salcher M."/>
            <person name="Ghai R."/>
            <person name="Kavagutti S V."/>
        </authorList>
    </citation>
    <scope>NUCLEOTIDE SEQUENCE</scope>
</reference>
<dbReference type="CDD" id="cd04301">
    <property type="entry name" value="NAT_SF"/>
    <property type="match status" value="1"/>
</dbReference>
<keyword evidence="1" id="KW-0808">Transferase</keyword>
<dbReference type="AlphaFoldDB" id="A0A6J7QTZ8"/>
<evidence type="ECO:0000256" key="3">
    <source>
        <dbReference type="SAM" id="MobiDB-lite"/>
    </source>
</evidence>
<dbReference type="InterPro" id="IPR000182">
    <property type="entry name" value="GNAT_dom"/>
</dbReference>
<keyword evidence="2" id="KW-0012">Acyltransferase</keyword>
<dbReference type="PANTHER" id="PTHR43877">
    <property type="entry name" value="AMINOALKYLPHOSPHONATE N-ACETYLTRANSFERASE-RELATED-RELATED"/>
    <property type="match status" value="1"/>
</dbReference>